<organism evidence="2 3">
    <name type="scientific">Methylomonas lenta</name>
    <dbReference type="NCBI Taxonomy" id="980561"/>
    <lineage>
        <taxon>Bacteria</taxon>
        <taxon>Pseudomonadati</taxon>
        <taxon>Pseudomonadota</taxon>
        <taxon>Gammaproteobacteria</taxon>
        <taxon>Methylococcales</taxon>
        <taxon>Methylococcaceae</taxon>
        <taxon>Methylomonas</taxon>
    </lineage>
</organism>
<dbReference type="SUPFAM" id="SSF75169">
    <property type="entry name" value="DsrEFH-like"/>
    <property type="match status" value="1"/>
</dbReference>
<comment type="similarity">
    <text evidence="1">Belongs to the DsrF/TusC family.</text>
</comment>
<dbReference type="PANTHER" id="PTHR38780">
    <property type="entry name" value="PROTEIN TUSC"/>
    <property type="match status" value="1"/>
</dbReference>
<sequence>MKTYLFVMRHFPHFSSHVQETLDQLLTTAAFDQKVSLLFVDDGVCQLKSQQNAEGRLLKNTAAIFQVLDVYDINDLYVEAESLSAKGLQESDLILPVKIINRADVNALMQQHDVLIPD</sequence>
<gene>
    <name evidence="2" type="ORF">A1359_11820</name>
</gene>
<dbReference type="InterPro" id="IPR017462">
    <property type="entry name" value="Sulphur_relay_TusC/DsrF"/>
</dbReference>
<evidence type="ECO:0000256" key="1">
    <source>
        <dbReference type="ARBA" id="ARBA00005996"/>
    </source>
</evidence>
<dbReference type="PANTHER" id="PTHR38780:SF1">
    <property type="entry name" value="PROTEIN TUSC"/>
    <property type="match status" value="1"/>
</dbReference>
<protein>
    <submittedName>
        <fullName evidence="2">Sulfur relay protein TusC</fullName>
    </submittedName>
</protein>
<name>A0A177N704_9GAMM</name>
<proteinExistence type="inferred from homology"/>
<keyword evidence="3" id="KW-1185">Reference proteome</keyword>
<dbReference type="NCBIfam" id="TIGR03010">
    <property type="entry name" value="sulf_tusC_dsrF"/>
    <property type="match status" value="1"/>
</dbReference>
<dbReference type="Pfam" id="PF02635">
    <property type="entry name" value="DsrE"/>
    <property type="match status" value="1"/>
</dbReference>
<dbReference type="InterPro" id="IPR027396">
    <property type="entry name" value="DsrEFH-like"/>
</dbReference>
<reference evidence="2 3" key="1">
    <citation type="submission" date="2016-03" db="EMBL/GenBank/DDBJ databases">
        <authorList>
            <person name="Ploux O."/>
        </authorList>
    </citation>
    <scope>NUCLEOTIDE SEQUENCE [LARGE SCALE GENOMIC DNA]</scope>
    <source>
        <strain evidence="2 3">R-45370</strain>
    </source>
</reference>
<dbReference type="Gene3D" id="3.40.1260.10">
    <property type="entry name" value="DsrEFH-like"/>
    <property type="match status" value="1"/>
</dbReference>
<evidence type="ECO:0000313" key="2">
    <source>
        <dbReference type="EMBL" id="OAI13625.1"/>
    </source>
</evidence>
<dbReference type="RefSeq" id="WP_066984036.1">
    <property type="nucleotide sequence ID" value="NZ_LUUI01000117.1"/>
</dbReference>
<dbReference type="STRING" id="980561.A1359_11820"/>
<dbReference type="OrthoDB" id="9789418at2"/>
<evidence type="ECO:0000313" key="3">
    <source>
        <dbReference type="Proteomes" id="UP000078476"/>
    </source>
</evidence>
<dbReference type="InterPro" id="IPR003787">
    <property type="entry name" value="Sulphur_relay_DsrE/F-like"/>
</dbReference>
<dbReference type="AlphaFoldDB" id="A0A177N704"/>
<dbReference type="NCBIfam" id="NF001238">
    <property type="entry name" value="PRK00211.1"/>
    <property type="match status" value="1"/>
</dbReference>
<dbReference type="EMBL" id="LUUI01000117">
    <property type="protein sequence ID" value="OAI13625.1"/>
    <property type="molecule type" value="Genomic_DNA"/>
</dbReference>
<dbReference type="Proteomes" id="UP000078476">
    <property type="component" value="Unassembled WGS sequence"/>
</dbReference>
<comment type="caution">
    <text evidence="2">The sequence shown here is derived from an EMBL/GenBank/DDBJ whole genome shotgun (WGS) entry which is preliminary data.</text>
</comment>
<accession>A0A177N704</accession>